<feature type="transmembrane region" description="Helical" evidence="1">
    <location>
        <begin position="36"/>
        <end position="55"/>
    </location>
</feature>
<evidence type="ECO:0000256" key="1">
    <source>
        <dbReference type="SAM" id="Phobius"/>
    </source>
</evidence>
<keyword evidence="1" id="KW-0812">Transmembrane</keyword>
<keyword evidence="1" id="KW-0472">Membrane</keyword>
<name>A0A381PI53_9ZZZZ</name>
<sequence length="72" mass="8094">MMKQTITTICFLVVISTTGFSQPVYAYLDPSTGSMLISAVIGMFATVGLVLKTYWYKVKSFFKKTPEKIDKQ</sequence>
<accession>A0A381PI53</accession>
<proteinExistence type="predicted"/>
<organism evidence="2">
    <name type="scientific">marine metagenome</name>
    <dbReference type="NCBI Taxonomy" id="408172"/>
    <lineage>
        <taxon>unclassified sequences</taxon>
        <taxon>metagenomes</taxon>
        <taxon>ecological metagenomes</taxon>
    </lineage>
</organism>
<dbReference type="EMBL" id="UINC01000991">
    <property type="protein sequence ID" value="SUZ66682.1"/>
    <property type="molecule type" value="Genomic_DNA"/>
</dbReference>
<reference evidence="2" key="1">
    <citation type="submission" date="2018-05" db="EMBL/GenBank/DDBJ databases">
        <authorList>
            <person name="Lanie J.A."/>
            <person name="Ng W.-L."/>
            <person name="Kazmierczak K.M."/>
            <person name="Andrzejewski T.M."/>
            <person name="Davidsen T.M."/>
            <person name="Wayne K.J."/>
            <person name="Tettelin H."/>
            <person name="Glass J.I."/>
            <person name="Rusch D."/>
            <person name="Podicherti R."/>
            <person name="Tsui H.-C.T."/>
            <person name="Winkler M.E."/>
        </authorList>
    </citation>
    <scope>NUCLEOTIDE SEQUENCE</scope>
</reference>
<evidence type="ECO:0000313" key="2">
    <source>
        <dbReference type="EMBL" id="SUZ66682.1"/>
    </source>
</evidence>
<keyword evidence="1" id="KW-1133">Transmembrane helix</keyword>
<dbReference type="AlphaFoldDB" id="A0A381PI53"/>
<gene>
    <name evidence="2" type="ORF">METZ01_LOCUS19536</name>
</gene>
<protein>
    <submittedName>
        <fullName evidence="2">Uncharacterized protein</fullName>
    </submittedName>
</protein>